<evidence type="ECO:0000313" key="7">
    <source>
        <dbReference type="Proteomes" id="UP001276659"/>
    </source>
</evidence>
<gene>
    <name evidence="6" type="ORF">OEA41_002824</name>
</gene>
<dbReference type="PROSITE" id="PS50002">
    <property type="entry name" value="SH3"/>
    <property type="match status" value="1"/>
</dbReference>
<feature type="domain" description="SH3" evidence="5">
    <location>
        <begin position="417"/>
        <end position="478"/>
    </location>
</feature>
<feature type="compositionally biased region" description="Polar residues" evidence="3">
    <location>
        <begin position="583"/>
        <end position="602"/>
    </location>
</feature>
<evidence type="ECO:0000256" key="2">
    <source>
        <dbReference type="PROSITE-ProRule" id="PRU00192"/>
    </source>
</evidence>
<feature type="region of interest" description="Disordered" evidence="3">
    <location>
        <begin position="25"/>
        <end position="176"/>
    </location>
</feature>
<keyword evidence="7" id="KW-1185">Reference proteome</keyword>
<dbReference type="EMBL" id="JASNWA010000008">
    <property type="protein sequence ID" value="KAK3170742.1"/>
    <property type="molecule type" value="Genomic_DNA"/>
</dbReference>
<feature type="region of interest" description="Disordered" evidence="3">
    <location>
        <begin position="375"/>
        <end position="424"/>
    </location>
</feature>
<dbReference type="SMART" id="SM00326">
    <property type="entry name" value="SH3"/>
    <property type="match status" value="1"/>
</dbReference>
<protein>
    <recommendedName>
        <fullName evidence="5">SH3 domain-containing protein</fullName>
    </recommendedName>
</protein>
<feature type="transmembrane region" description="Helical" evidence="4">
    <location>
        <begin position="182"/>
        <end position="203"/>
    </location>
</feature>
<dbReference type="InterPro" id="IPR036028">
    <property type="entry name" value="SH3-like_dom_sf"/>
</dbReference>
<keyword evidence="4" id="KW-0812">Transmembrane</keyword>
<accession>A0AAE0DHR5</accession>
<dbReference type="SUPFAM" id="SSF50044">
    <property type="entry name" value="SH3-domain"/>
    <property type="match status" value="1"/>
</dbReference>
<keyword evidence="4" id="KW-1133">Transmembrane helix</keyword>
<feature type="compositionally biased region" description="Polar residues" evidence="3">
    <location>
        <begin position="117"/>
        <end position="126"/>
    </location>
</feature>
<feature type="compositionally biased region" description="Polar residues" evidence="3">
    <location>
        <begin position="230"/>
        <end position="242"/>
    </location>
</feature>
<feature type="compositionally biased region" description="Basic and acidic residues" evidence="3">
    <location>
        <begin position="210"/>
        <end position="222"/>
    </location>
</feature>
<dbReference type="Pfam" id="PF14604">
    <property type="entry name" value="SH3_9"/>
    <property type="match status" value="1"/>
</dbReference>
<feature type="region of interest" description="Disordered" evidence="3">
    <location>
        <begin position="210"/>
        <end position="249"/>
    </location>
</feature>
<reference evidence="6" key="1">
    <citation type="submission" date="2022-11" db="EMBL/GenBank/DDBJ databases">
        <title>Chromosomal genome sequence assembly and mating type (MAT) locus characterization of the leprose asexual lichenized fungus Lepraria neglecta (Nyl.) Erichsen.</title>
        <authorList>
            <person name="Allen J.L."/>
            <person name="Pfeffer B."/>
        </authorList>
    </citation>
    <scope>NUCLEOTIDE SEQUENCE</scope>
    <source>
        <strain evidence="6">Allen 5258</strain>
    </source>
</reference>
<feature type="compositionally biased region" description="Low complexity" evidence="3">
    <location>
        <begin position="43"/>
        <end position="112"/>
    </location>
</feature>
<feature type="region of interest" description="Disordered" evidence="3">
    <location>
        <begin position="465"/>
        <end position="625"/>
    </location>
</feature>
<dbReference type="Gene3D" id="2.30.30.40">
    <property type="entry name" value="SH3 Domains"/>
    <property type="match status" value="1"/>
</dbReference>
<organism evidence="6 7">
    <name type="scientific">Lepraria neglecta</name>
    <dbReference type="NCBI Taxonomy" id="209136"/>
    <lineage>
        <taxon>Eukaryota</taxon>
        <taxon>Fungi</taxon>
        <taxon>Dikarya</taxon>
        <taxon>Ascomycota</taxon>
        <taxon>Pezizomycotina</taxon>
        <taxon>Lecanoromycetes</taxon>
        <taxon>OSLEUM clade</taxon>
        <taxon>Lecanoromycetidae</taxon>
        <taxon>Lecanorales</taxon>
        <taxon>Lecanorineae</taxon>
        <taxon>Stereocaulaceae</taxon>
        <taxon>Lepraria</taxon>
    </lineage>
</organism>
<keyword evidence="1 2" id="KW-0728">SH3 domain</keyword>
<feature type="compositionally biased region" description="Low complexity" evidence="3">
    <location>
        <begin position="127"/>
        <end position="176"/>
    </location>
</feature>
<evidence type="ECO:0000313" key="6">
    <source>
        <dbReference type="EMBL" id="KAK3170742.1"/>
    </source>
</evidence>
<evidence type="ECO:0000256" key="4">
    <source>
        <dbReference type="SAM" id="Phobius"/>
    </source>
</evidence>
<feature type="compositionally biased region" description="Pro residues" evidence="3">
    <location>
        <begin position="480"/>
        <end position="507"/>
    </location>
</feature>
<dbReference type="AlphaFoldDB" id="A0AAE0DHR5"/>
<dbReference type="Proteomes" id="UP001276659">
    <property type="component" value="Unassembled WGS sequence"/>
</dbReference>
<evidence type="ECO:0000259" key="5">
    <source>
        <dbReference type="PROSITE" id="PS50002"/>
    </source>
</evidence>
<evidence type="ECO:0000256" key="3">
    <source>
        <dbReference type="SAM" id="MobiDB-lite"/>
    </source>
</evidence>
<feature type="region of interest" description="Disordered" evidence="3">
    <location>
        <begin position="280"/>
        <end position="349"/>
    </location>
</feature>
<sequence length="625" mass="63019">MEKRQDSPGTVVQYVYKTAAKTFDGPIGGYMTENAQPASTPASNSNSNSGNSNSDSQLAAQQAAQQQAQADASSSAASAMAASASAAATSASAAATSDNNAAQPTSTPTPTKAAKDSATSSLMKTNTSPTKTHAAAATSSPASVSSPTSSFIESTSSSSTAAKSTAAPDSGSSSGMSSGAKAGLAIGILLAIGALFALAFFIYRRRKSQSNEDYAKADDEKSAYAGGLARSQSTVSTRTTATAPRLSLRPVTEFHPDLATRAAAAGGAAGGAAAGAAMARNQNNPANPFGNHAAVQPSQRDSDEKAGLPIQTNTSENPFADNAGAPAPTNGSMPLADAPAPLRIRTPSPDTAAAAAAGIAAAGAGALAGSKMAERNNAPKPLNLSPNRPITPAGHSPAVSEFSQTPVSPGAMANGPPPSNVHRIQLDFKPSMDDELGLRAGQLVRLLHEYDDGWALCIRLDRSQQGVAPRTCLSARPVKPRPPPAARGPGPRGPPPPGMMGPGPQRPSSPASGRGSPSPYGRTPRPIGPGPNGSQQRSMSPGPYGGGPQLPANIPTPGGKRRSNSASDVRDQRISPTGPSPMNPNIQRVPLQQQAVNSPDSASITSRSPPTSMMPPRKPVPGQAI</sequence>
<keyword evidence="4" id="KW-0472">Membrane</keyword>
<feature type="compositionally biased region" description="Polar residues" evidence="3">
    <location>
        <begin position="33"/>
        <end position="42"/>
    </location>
</feature>
<proteinExistence type="predicted"/>
<feature type="compositionally biased region" description="Low complexity" evidence="3">
    <location>
        <begin position="508"/>
        <end position="525"/>
    </location>
</feature>
<evidence type="ECO:0000256" key="1">
    <source>
        <dbReference type="ARBA" id="ARBA00022443"/>
    </source>
</evidence>
<comment type="caution">
    <text evidence="6">The sequence shown here is derived from an EMBL/GenBank/DDBJ whole genome shotgun (WGS) entry which is preliminary data.</text>
</comment>
<dbReference type="InterPro" id="IPR001452">
    <property type="entry name" value="SH3_domain"/>
</dbReference>
<name>A0AAE0DHR5_9LECA</name>